<dbReference type="GO" id="GO:0050568">
    <property type="term" value="F:protein-glutamine glutaminase activity"/>
    <property type="evidence" value="ECO:0007669"/>
    <property type="project" value="UniProtKB-EC"/>
</dbReference>
<dbReference type="SUPFAM" id="SSF141868">
    <property type="entry name" value="EAL domain-like"/>
    <property type="match status" value="1"/>
</dbReference>
<keyword evidence="1" id="KW-0597">Phosphoprotein</keyword>
<feature type="domain" description="EAL" evidence="3">
    <location>
        <begin position="139"/>
        <end position="390"/>
    </location>
</feature>
<dbReference type="PROSITE" id="PS50110">
    <property type="entry name" value="RESPONSE_REGULATORY"/>
    <property type="match status" value="1"/>
</dbReference>
<dbReference type="InterPro" id="IPR011006">
    <property type="entry name" value="CheY-like_superfamily"/>
</dbReference>
<evidence type="ECO:0000313" key="5">
    <source>
        <dbReference type="Proteomes" id="UP000494111"/>
    </source>
</evidence>
<dbReference type="Gene3D" id="3.40.50.2300">
    <property type="match status" value="1"/>
</dbReference>
<dbReference type="CDD" id="cd01948">
    <property type="entry name" value="EAL"/>
    <property type="match status" value="1"/>
</dbReference>
<dbReference type="PANTHER" id="PTHR33121">
    <property type="entry name" value="CYCLIC DI-GMP PHOSPHODIESTERASE PDEF"/>
    <property type="match status" value="1"/>
</dbReference>
<evidence type="ECO:0000313" key="4">
    <source>
        <dbReference type="EMBL" id="CAB3716042.1"/>
    </source>
</evidence>
<evidence type="ECO:0000256" key="1">
    <source>
        <dbReference type="PROSITE-ProRule" id="PRU00169"/>
    </source>
</evidence>
<gene>
    <name evidence="4" type="primary">cheB_3</name>
    <name evidence="4" type="ORF">LMG3458_03548</name>
</gene>
<dbReference type="EC" id="3.5.1.44" evidence="4"/>
<dbReference type="Pfam" id="PF00072">
    <property type="entry name" value="Response_reg"/>
    <property type="match status" value="1"/>
</dbReference>
<evidence type="ECO:0000259" key="2">
    <source>
        <dbReference type="PROSITE" id="PS50110"/>
    </source>
</evidence>
<dbReference type="InterPro" id="IPR050706">
    <property type="entry name" value="Cyclic-di-GMP_PDE-like"/>
</dbReference>
<keyword evidence="4" id="KW-0378">Hydrolase</keyword>
<reference evidence="4 5" key="1">
    <citation type="submission" date="2020-04" db="EMBL/GenBank/DDBJ databases">
        <authorList>
            <person name="De Canck E."/>
        </authorList>
    </citation>
    <scope>NUCLEOTIDE SEQUENCE [LARGE SCALE GENOMIC DNA]</scope>
    <source>
        <strain evidence="4 5">LMG 3458</strain>
    </source>
</reference>
<dbReference type="InterPro" id="IPR001633">
    <property type="entry name" value="EAL_dom"/>
</dbReference>
<feature type="domain" description="Response regulatory" evidence="2">
    <location>
        <begin position="5"/>
        <end position="125"/>
    </location>
</feature>
<evidence type="ECO:0000259" key="3">
    <source>
        <dbReference type="PROSITE" id="PS50883"/>
    </source>
</evidence>
<organism evidence="4 5">
    <name type="scientific">Achromobacter deleyi</name>
    <dbReference type="NCBI Taxonomy" id="1353891"/>
    <lineage>
        <taxon>Bacteria</taxon>
        <taxon>Pseudomonadati</taxon>
        <taxon>Pseudomonadota</taxon>
        <taxon>Betaproteobacteria</taxon>
        <taxon>Burkholderiales</taxon>
        <taxon>Alcaligenaceae</taxon>
        <taxon>Achromobacter</taxon>
    </lineage>
</organism>
<dbReference type="InterPro" id="IPR035919">
    <property type="entry name" value="EAL_sf"/>
</dbReference>
<dbReference type="Gene3D" id="3.20.20.450">
    <property type="entry name" value="EAL domain"/>
    <property type="match status" value="1"/>
</dbReference>
<dbReference type="InterPro" id="IPR001789">
    <property type="entry name" value="Sig_transdc_resp-reg_receiver"/>
</dbReference>
<name>A0A6S7A7J9_9BURK</name>
<dbReference type="EMBL" id="CADIJO010000012">
    <property type="protein sequence ID" value="CAB3716042.1"/>
    <property type="molecule type" value="Genomic_DNA"/>
</dbReference>
<dbReference type="AlphaFoldDB" id="A0A6S7A7J9"/>
<dbReference type="GO" id="GO:0071111">
    <property type="term" value="F:cyclic-guanylate-specific phosphodiesterase activity"/>
    <property type="evidence" value="ECO:0007669"/>
    <property type="project" value="InterPro"/>
</dbReference>
<dbReference type="CDD" id="cd00156">
    <property type="entry name" value="REC"/>
    <property type="match status" value="1"/>
</dbReference>
<dbReference type="SMART" id="SM00448">
    <property type="entry name" value="REC"/>
    <property type="match status" value="1"/>
</dbReference>
<dbReference type="Pfam" id="PF00563">
    <property type="entry name" value="EAL"/>
    <property type="match status" value="1"/>
</dbReference>
<sequence>MKPFSLLIVDDHAWQLEYLSRLFQRGGEFRVETASRGEDALELMKSVKFDLILLDLMMPEFDGIQFIRQLAQQPVKPGLAIMSASSSRLLNSASRMAELLGIRVVGHLEKPVRLADVKSLASEMEAAWRSKYQHRDFPLALERDTLQAALEGGKVQTWFQPKVSLGTGAVVGAEALARWITDDGLILLPNQFLPALSLFQLDETLLQCVIKQTITAQRKWDERGVRVPVSINLPPHLFDDESLPDKILNWTLAEGGQPATISFELTEESTARSQSNFFAGACRLRMMGFGLAQDDFSQGYSSLYNLISAPFSELKIDRALVVGCLDDDGAQAAVESAVALGQRLGIMVVAEGVQQREQVEYLRLIGCDAAQGFYFSGALSADLFAGFSSR</sequence>
<dbReference type="Proteomes" id="UP000494111">
    <property type="component" value="Unassembled WGS sequence"/>
</dbReference>
<protein>
    <submittedName>
        <fullName evidence="4">Protein-glutamate methylesterase/protein-glutamine glutaminase</fullName>
        <ecNumber evidence="4">3.5.1.44</ecNumber>
    </submittedName>
</protein>
<dbReference type="SUPFAM" id="SSF52172">
    <property type="entry name" value="CheY-like"/>
    <property type="match status" value="1"/>
</dbReference>
<dbReference type="RefSeq" id="WP_175191857.1">
    <property type="nucleotide sequence ID" value="NZ_CADIJO010000012.1"/>
</dbReference>
<feature type="modified residue" description="4-aspartylphosphate" evidence="1">
    <location>
        <position position="55"/>
    </location>
</feature>
<dbReference type="SMART" id="SM00052">
    <property type="entry name" value="EAL"/>
    <property type="match status" value="1"/>
</dbReference>
<accession>A0A6S7A7J9</accession>
<dbReference type="PANTHER" id="PTHR33121:SF70">
    <property type="entry name" value="SIGNALING PROTEIN YKOW"/>
    <property type="match status" value="1"/>
</dbReference>
<dbReference type="GO" id="GO:0000160">
    <property type="term" value="P:phosphorelay signal transduction system"/>
    <property type="evidence" value="ECO:0007669"/>
    <property type="project" value="InterPro"/>
</dbReference>
<proteinExistence type="predicted"/>
<dbReference type="PROSITE" id="PS50883">
    <property type="entry name" value="EAL"/>
    <property type="match status" value="1"/>
</dbReference>